<feature type="transmembrane region" description="Helical" evidence="8">
    <location>
        <begin position="328"/>
        <end position="348"/>
    </location>
</feature>
<feature type="transmembrane region" description="Helical" evidence="8">
    <location>
        <begin position="20"/>
        <end position="42"/>
    </location>
</feature>
<comment type="similarity">
    <text evidence="2 8">Belongs to the NiCoT transporter (TC 2.A.52) family.</text>
</comment>
<dbReference type="EMBL" id="JBHMBE010000003">
    <property type="protein sequence ID" value="MFB9646113.1"/>
    <property type="molecule type" value="Genomic_DNA"/>
</dbReference>
<feature type="transmembrane region" description="Helical" evidence="8">
    <location>
        <begin position="285"/>
        <end position="308"/>
    </location>
</feature>
<keyword evidence="3 8" id="KW-0813">Transport</keyword>
<dbReference type="Proteomes" id="UP001589611">
    <property type="component" value="Unassembled WGS sequence"/>
</dbReference>
<keyword evidence="10" id="KW-1185">Reference proteome</keyword>
<keyword evidence="7 8" id="KW-0472">Membrane</keyword>
<evidence type="ECO:0000256" key="6">
    <source>
        <dbReference type="ARBA" id="ARBA00022989"/>
    </source>
</evidence>
<accession>A0ABV5T0H9</accession>
<name>A0ABV5T0H9_9MICO</name>
<proteinExistence type="inferred from homology"/>
<evidence type="ECO:0000313" key="9">
    <source>
        <dbReference type="EMBL" id="MFB9646113.1"/>
    </source>
</evidence>
<evidence type="ECO:0000256" key="2">
    <source>
        <dbReference type="ARBA" id="ARBA00010892"/>
    </source>
</evidence>
<dbReference type="NCBIfam" id="TIGR00802">
    <property type="entry name" value="nico"/>
    <property type="match status" value="1"/>
</dbReference>
<keyword evidence="6 8" id="KW-1133">Transmembrane helix</keyword>
<gene>
    <name evidence="9" type="ORF">ACFFPJ_09915</name>
</gene>
<dbReference type="RefSeq" id="WP_344712820.1">
    <property type="nucleotide sequence ID" value="NZ_BAAAWH010000001.1"/>
</dbReference>
<keyword evidence="4" id="KW-0533">Nickel</keyword>
<evidence type="ECO:0000256" key="4">
    <source>
        <dbReference type="ARBA" id="ARBA00022596"/>
    </source>
</evidence>
<organism evidence="9 10">
    <name type="scientific">Microbacterium terregens</name>
    <dbReference type="NCBI Taxonomy" id="69363"/>
    <lineage>
        <taxon>Bacteria</taxon>
        <taxon>Bacillati</taxon>
        <taxon>Actinomycetota</taxon>
        <taxon>Actinomycetes</taxon>
        <taxon>Micrococcales</taxon>
        <taxon>Microbacteriaceae</taxon>
        <taxon>Microbacterium</taxon>
    </lineage>
</organism>
<feature type="transmembrane region" description="Helical" evidence="8">
    <location>
        <begin position="209"/>
        <end position="233"/>
    </location>
</feature>
<evidence type="ECO:0000313" key="10">
    <source>
        <dbReference type="Proteomes" id="UP001589611"/>
    </source>
</evidence>
<feature type="transmembrane region" description="Helical" evidence="8">
    <location>
        <begin position="54"/>
        <end position="72"/>
    </location>
</feature>
<dbReference type="PANTHER" id="PTHR31611">
    <property type="entry name" value="HIGH-AFFINITY NICKEL TRANSPORT PROTEIN NIC1"/>
    <property type="match status" value="1"/>
</dbReference>
<feature type="transmembrane region" description="Helical" evidence="8">
    <location>
        <begin position="140"/>
        <end position="162"/>
    </location>
</feature>
<feature type="transmembrane region" description="Helical" evidence="8">
    <location>
        <begin position="239"/>
        <end position="258"/>
    </location>
</feature>
<evidence type="ECO:0000256" key="3">
    <source>
        <dbReference type="ARBA" id="ARBA00022448"/>
    </source>
</evidence>
<comment type="caution">
    <text evidence="9">The sequence shown here is derived from an EMBL/GenBank/DDBJ whole genome shotgun (WGS) entry which is preliminary data.</text>
</comment>
<reference evidence="9 10" key="1">
    <citation type="submission" date="2024-09" db="EMBL/GenBank/DDBJ databases">
        <authorList>
            <person name="Sun Q."/>
            <person name="Mori K."/>
        </authorList>
    </citation>
    <scope>NUCLEOTIDE SEQUENCE [LARGE SCALE GENOMIC DNA]</scope>
    <source>
        <strain evidence="9 10">JCM 1342</strain>
    </source>
</reference>
<keyword evidence="5 8" id="KW-0812">Transmembrane</keyword>
<evidence type="ECO:0000256" key="1">
    <source>
        <dbReference type="ARBA" id="ARBA00004127"/>
    </source>
</evidence>
<comment type="subcellular location">
    <subcellularLocation>
        <location evidence="8">Cell membrane</location>
        <topology evidence="8">Multi-pass membrane protein</topology>
    </subcellularLocation>
    <subcellularLocation>
        <location evidence="1">Endomembrane system</location>
        <topology evidence="1">Multi-pass membrane protein</topology>
    </subcellularLocation>
</comment>
<feature type="transmembrane region" description="Helical" evidence="8">
    <location>
        <begin position="93"/>
        <end position="120"/>
    </location>
</feature>
<evidence type="ECO:0000256" key="5">
    <source>
        <dbReference type="ARBA" id="ARBA00022692"/>
    </source>
</evidence>
<dbReference type="Pfam" id="PF03824">
    <property type="entry name" value="NicO"/>
    <property type="match status" value="1"/>
</dbReference>
<sequence length="362" mass="38199">MTPQNVPSHAPPRSDRRRTVLAFAGVSSTVIILHVVGFVLLVSPPAATEGSTGVLGIGVGLTAYTLGLRHAFDADHIAAIDNTTRKLMSDGKSPISVGFWFSLGHSSVVLGLVVLLAMGVSALAGPLGDENSALQQVTGIVGTTVSGLFLYAIAAVNIVLLVSTWRTYKRVREGATNIVAGEAASVAKGPMTKLFGGAMKAISAPWQMYPLGVLFGLGFDTATEVGLLVLAATSAASGLPWYSLLALPILFAAGMSLLDTADGVVMRYAYGWAFAEPTRKLRYNLTITGVSVVIALVVGTIELLAMLGDRLRLPDALWQWTSHVDLNTIGFSIVALLIIVWFVALAIWRRRSAHASFAVRDS</sequence>
<dbReference type="PANTHER" id="PTHR31611:SF0">
    <property type="entry name" value="HIGH-AFFINITY NICKEL TRANSPORT PROTEIN NIC1"/>
    <property type="match status" value="1"/>
</dbReference>
<evidence type="ECO:0000256" key="7">
    <source>
        <dbReference type="ARBA" id="ARBA00023136"/>
    </source>
</evidence>
<dbReference type="InterPro" id="IPR004688">
    <property type="entry name" value="Ni/Co_transpt"/>
</dbReference>
<evidence type="ECO:0000256" key="8">
    <source>
        <dbReference type="RuleBase" id="RU362101"/>
    </source>
</evidence>
<dbReference type="InterPro" id="IPR011541">
    <property type="entry name" value="Ni/Co_transpt_high_affinity"/>
</dbReference>
<protein>
    <recommendedName>
        <fullName evidence="8">Nickel/cobalt efflux system</fullName>
    </recommendedName>
</protein>